<comment type="caution">
    <text evidence="1">The sequence shown here is derived from an EMBL/GenBank/DDBJ whole genome shotgun (WGS) entry which is preliminary data.</text>
</comment>
<keyword evidence="2" id="KW-1185">Reference proteome</keyword>
<organism evidence="1 2">
    <name type="scientific">Hypoxylon rubiginosum</name>
    <dbReference type="NCBI Taxonomy" id="110542"/>
    <lineage>
        <taxon>Eukaryota</taxon>
        <taxon>Fungi</taxon>
        <taxon>Dikarya</taxon>
        <taxon>Ascomycota</taxon>
        <taxon>Pezizomycotina</taxon>
        <taxon>Sordariomycetes</taxon>
        <taxon>Xylariomycetidae</taxon>
        <taxon>Xylariales</taxon>
        <taxon>Hypoxylaceae</taxon>
        <taxon>Hypoxylon</taxon>
    </lineage>
</organism>
<evidence type="ECO:0000313" key="1">
    <source>
        <dbReference type="EMBL" id="KAI4865597.1"/>
    </source>
</evidence>
<accession>A0ACB9Z1M1</accession>
<sequence>MDLSTRAIGEVVHPTAAFYHPPPEAKTPETSSIVNYTPKSSWESSLLNPKNRIDSLELPQNPLWRVDGCAGLGTQYYVLPLFLERIPPMRMDVFVSDLQPPLIREQLELDRAFHTKDAARLSRLAIARHVVRILQAWTTNDFRDLDSFEKYYKRVPFGSRIVLEGMALDTRRVRLRVGFNHNLEHKLLPPSTLKYLWGPEFPLPEVIDFFDIHVVSVLHDSVCLVRIHEKLYIFKALTSGAKYLYHELKMLCTLEPHANIIARPIHLVTKRCNFGTKRAVAGFTTFFHSKGTLRDVLPYLRAHGQLGRDDQLKWSIQLTRALEDLKSRSGTYYPDLRLDNIVLSENSDIVMVDFEQRGVWCEFAAPEINAIEYVRLIATDENVPSSVSDKYREILEELVSNFESLEDERYTNPEFGFNIPWIALSAIEQEAAEVYMLGRVLWCIFEGVSGPQKAAVWQSYRWEPDLEFPEYRRTPQAMRDLIDRCTRGRRETLSNIIVRRHSRLLLTTKAVNEQTADDVRNAARSFWSAEIEAAEKFLGLRNAQRQKGLWNDNYYDRPTLNQVLEFLEAFRNDDLPPSRP</sequence>
<reference evidence="1 2" key="1">
    <citation type="journal article" date="2022" name="New Phytol.">
        <title>Ecological generalism drives hyperdiversity of secondary metabolite gene clusters in xylarialean endophytes.</title>
        <authorList>
            <person name="Franco M.E.E."/>
            <person name="Wisecaver J.H."/>
            <person name="Arnold A.E."/>
            <person name="Ju Y.M."/>
            <person name="Slot J.C."/>
            <person name="Ahrendt S."/>
            <person name="Moore L.P."/>
            <person name="Eastman K.E."/>
            <person name="Scott K."/>
            <person name="Konkel Z."/>
            <person name="Mondo S.J."/>
            <person name="Kuo A."/>
            <person name="Hayes R.D."/>
            <person name="Haridas S."/>
            <person name="Andreopoulos B."/>
            <person name="Riley R."/>
            <person name="LaButti K."/>
            <person name="Pangilinan J."/>
            <person name="Lipzen A."/>
            <person name="Amirebrahimi M."/>
            <person name="Yan J."/>
            <person name="Adam C."/>
            <person name="Keymanesh K."/>
            <person name="Ng V."/>
            <person name="Louie K."/>
            <person name="Northen T."/>
            <person name="Drula E."/>
            <person name="Henrissat B."/>
            <person name="Hsieh H.M."/>
            <person name="Youens-Clark K."/>
            <person name="Lutzoni F."/>
            <person name="Miadlikowska J."/>
            <person name="Eastwood D.C."/>
            <person name="Hamelin R.C."/>
            <person name="Grigoriev I.V."/>
            <person name="U'Ren J.M."/>
        </authorList>
    </citation>
    <scope>NUCLEOTIDE SEQUENCE [LARGE SCALE GENOMIC DNA]</scope>
    <source>
        <strain evidence="1 2">CBS 119005</strain>
    </source>
</reference>
<gene>
    <name evidence="1" type="ORF">F4820DRAFT_293881</name>
</gene>
<dbReference type="EMBL" id="MU393470">
    <property type="protein sequence ID" value="KAI4865597.1"/>
    <property type="molecule type" value="Genomic_DNA"/>
</dbReference>
<evidence type="ECO:0000313" key="2">
    <source>
        <dbReference type="Proteomes" id="UP001497700"/>
    </source>
</evidence>
<dbReference type="Proteomes" id="UP001497700">
    <property type="component" value="Unassembled WGS sequence"/>
</dbReference>
<name>A0ACB9Z1M1_9PEZI</name>
<protein>
    <submittedName>
        <fullName evidence="1">Uncharacterized protein</fullName>
    </submittedName>
</protein>
<proteinExistence type="predicted"/>